<evidence type="ECO:0000313" key="3">
    <source>
        <dbReference type="EMBL" id="QDY32685.1"/>
    </source>
</evidence>
<evidence type="ECO:0000313" key="4">
    <source>
        <dbReference type="Proteomes" id="UP000962161"/>
    </source>
</evidence>
<keyword evidence="2" id="KW-1133">Transmembrane helix</keyword>
<evidence type="ECO:0000256" key="1">
    <source>
        <dbReference type="SAM" id="Coils"/>
    </source>
</evidence>
<feature type="coiled-coil region" evidence="1">
    <location>
        <begin position="100"/>
        <end position="134"/>
    </location>
</feature>
<organism evidence="3 4">
    <name type="scientific">Clostridium sporogenes</name>
    <dbReference type="NCBI Taxonomy" id="1509"/>
    <lineage>
        <taxon>Bacteria</taxon>
        <taxon>Bacillati</taxon>
        <taxon>Bacillota</taxon>
        <taxon>Clostridia</taxon>
        <taxon>Eubacteriales</taxon>
        <taxon>Clostridiaceae</taxon>
        <taxon>Clostridium</taxon>
    </lineage>
</organism>
<dbReference type="Proteomes" id="UP000962161">
    <property type="component" value="Chromosome"/>
</dbReference>
<sequence length="239" mass="28807">MNVINLTYKFKRKKENIKYYKKISRPIIKKSNLKKINTKNDLMRYLIKYYNNYSSEELELKKIDLQNEINQIREGSFFAKISVFITIFISVATFSINIVNTEYVQKRNNHEVKINSLENKKEAYHEKLLEVQNKIKFTTDTNEKRRLQDYEKTIKKEIIYKSKDISMNFDNLVKIINYNNNYINKPIKGMLYLLIILYICAFIEERANIKEYRKKQYLIMNLDIMNLLDNTTKVNKFIG</sequence>
<gene>
    <name evidence="3" type="ORF">CGS26_10080</name>
</gene>
<keyword evidence="2" id="KW-0472">Membrane</keyword>
<dbReference type="RefSeq" id="WP_061329889.1">
    <property type="nucleotide sequence ID" value="NZ_CP022405.1"/>
</dbReference>
<protein>
    <submittedName>
        <fullName evidence="3">Uncharacterized protein</fullName>
    </submittedName>
</protein>
<accession>A0AAE6LWH6</accession>
<dbReference type="AlphaFoldDB" id="A0AAE6LWH6"/>
<reference evidence="3" key="1">
    <citation type="submission" date="2017-07" db="EMBL/GenBank/DDBJ databases">
        <title>Genome sequencing of BoNT-producing clostridia.</title>
        <authorList>
            <person name="Williamson C."/>
        </authorList>
    </citation>
    <scope>NUCLEOTIDE SEQUENCE</scope>
    <source>
        <strain evidence="3">AM553</strain>
    </source>
</reference>
<keyword evidence="1" id="KW-0175">Coiled coil</keyword>
<dbReference type="EMBL" id="CP022405">
    <property type="protein sequence ID" value="QDY32685.1"/>
    <property type="molecule type" value="Genomic_DNA"/>
</dbReference>
<proteinExistence type="predicted"/>
<name>A0AAE6LWH6_CLOSG</name>
<evidence type="ECO:0000256" key="2">
    <source>
        <dbReference type="SAM" id="Phobius"/>
    </source>
</evidence>
<feature type="transmembrane region" description="Helical" evidence="2">
    <location>
        <begin position="77"/>
        <end position="99"/>
    </location>
</feature>
<feature type="transmembrane region" description="Helical" evidence="2">
    <location>
        <begin position="189"/>
        <end position="207"/>
    </location>
</feature>
<keyword evidence="2" id="KW-0812">Transmembrane</keyword>